<name>A0A0A9ED91_ARUDO</name>
<reference evidence="2" key="1">
    <citation type="submission" date="2014-09" db="EMBL/GenBank/DDBJ databases">
        <authorList>
            <person name="Magalhaes I.L.F."/>
            <person name="Oliveira U."/>
            <person name="Santos F.R."/>
            <person name="Vidigal T.H.D.A."/>
            <person name="Brescovit A.D."/>
            <person name="Santos A.J."/>
        </authorList>
    </citation>
    <scope>NUCLEOTIDE SEQUENCE</scope>
    <source>
        <tissue evidence="2">Shoot tissue taken approximately 20 cm above the soil surface</tissue>
    </source>
</reference>
<evidence type="ECO:0000256" key="1">
    <source>
        <dbReference type="SAM" id="MobiDB-lite"/>
    </source>
</evidence>
<feature type="compositionally biased region" description="Low complexity" evidence="1">
    <location>
        <begin position="12"/>
        <end position="29"/>
    </location>
</feature>
<dbReference type="EMBL" id="GBRH01203893">
    <property type="protein sequence ID" value="JAD94002.1"/>
    <property type="molecule type" value="Transcribed_RNA"/>
</dbReference>
<organism evidence="2">
    <name type="scientific">Arundo donax</name>
    <name type="common">Giant reed</name>
    <name type="synonym">Donax arundinaceus</name>
    <dbReference type="NCBI Taxonomy" id="35708"/>
    <lineage>
        <taxon>Eukaryota</taxon>
        <taxon>Viridiplantae</taxon>
        <taxon>Streptophyta</taxon>
        <taxon>Embryophyta</taxon>
        <taxon>Tracheophyta</taxon>
        <taxon>Spermatophyta</taxon>
        <taxon>Magnoliopsida</taxon>
        <taxon>Liliopsida</taxon>
        <taxon>Poales</taxon>
        <taxon>Poaceae</taxon>
        <taxon>PACMAD clade</taxon>
        <taxon>Arundinoideae</taxon>
        <taxon>Arundineae</taxon>
        <taxon>Arundo</taxon>
    </lineage>
</organism>
<proteinExistence type="predicted"/>
<protein>
    <submittedName>
        <fullName evidence="2">Uncharacterized protein</fullName>
    </submittedName>
</protein>
<sequence length="61" mass="6495">MIPERSAPWRVRASTASARASSGSMPRSSMFSRTMASKASCEIAIAISLLVACGFRCRVGE</sequence>
<reference evidence="2" key="2">
    <citation type="journal article" date="2015" name="Data Brief">
        <title>Shoot transcriptome of the giant reed, Arundo donax.</title>
        <authorList>
            <person name="Barrero R.A."/>
            <person name="Guerrero F.D."/>
            <person name="Moolhuijzen P."/>
            <person name="Goolsby J.A."/>
            <person name="Tidwell J."/>
            <person name="Bellgard S.E."/>
            <person name="Bellgard M.I."/>
        </authorList>
    </citation>
    <scope>NUCLEOTIDE SEQUENCE</scope>
    <source>
        <tissue evidence="2">Shoot tissue taken approximately 20 cm above the soil surface</tissue>
    </source>
</reference>
<evidence type="ECO:0000313" key="2">
    <source>
        <dbReference type="EMBL" id="JAD94002.1"/>
    </source>
</evidence>
<dbReference type="AlphaFoldDB" id="A0A0A9ED91"/>
<feature type="region of interest" description="Disordered" evidence="1">
    <location>
        <begin position="1"/>
        <end position="29"/>
    </location>
</feature>
<accession>A0A0A9ED91</accession>